<keyword evidence="2" id="KW-0548">Nucleotidyltransferase</keyword>
<comment type="caution">
    <text evidence="8">The sequence shown here is derived from an EMBL/GenBank/DDBJ whole genome shotgun (WGS) entry which is preliminary data.</text>
</comment>
<dbReference type="GO" id="GO:0004519">
    <property type="term" value="F:endonuclease activity"/>
    <property type="evidence" value="ECO:0007669"/>
    <property type="project" value="UniProtKB-KW"/>
</dbReference>
<dbReference type="PANTHER" id="PTHR41694:SF3">
    <property type="entry name" value="RNA-DIRECTED DNA POLYMERASE-RELATED"/>
    <property type="match status" value="1"/>
</dbReference>
<proteinExistence type="predicted"/>
<evidence type="ECO:0000259" key="7">
    <source>
        <dbReference type="PROSITE" id="PS50994"/>
    </source>
</evidence>
<evidence type="ECO:0000313" key="9">
    <source>
        <dbReference type="Proteomes" id="UP000519115"/>
    </source>
</evidence>
<dbReference type="Pfam" id="PF00665">
    <property type="entry name" value="rve"/>
    <property type="match status" value="1"/>
</dbReference>
<keyword evidence="4" id="KW-0255">Endonuclease</keyword>
<dbReference type="GO" id="GO:0016787">
    <property type="term" value="F:hydrolase activity"/>
    <property type="evidence" value="ECO:0007669"/>
    <property type="project" value="UniProtKB-KW"/>
</dbReference>
<protein>
    <submittedName>
        <fullName evidence="8">POK18 protein</fullName>
    </submittedName>
</protein>
<name>A0A7L0CB15_9AVES</name>
<dbReference type="GO" id="GO:0003964">
    <property type="term" value="F:RNA-directed DNA polymerase activity"/>
    <property type="evidence" value="ECO:0007669"/>
    <property type="project" value="UniProtKB-KW"/>
</dbReference>
<sequence length="64" mass="7084">TATIQHICQAISVLRIPQEIKTNNGSNYVSSRVCEFLNKWGISHTTGIPYNSTGQAIVERAHQT</sequence>
<dbReference type="SUPFAM" id="SSF53098">
    <property type="entry name" value="Ribonuclease H-like"/>
    <property type="match status" value="1"/>
</dbReference>
<dbReference type="Gene3D" id="3.30.420.10">
    <property type="entry name" value="Ribonuclease H-like superfamily/Ribonuclease H"/>
    <property type="match status" value="1"/>
</dbReference>
<dbReference type="EMBL" id="VXAF01000902">
    <property type="protein sequence ID" value="NXJ56156.1"/>
    <property type="molecule type" value="Genomic_DNA"/>
</dbReference>
<feature type="non-terminal residue" evidence="8">
    <location>
        <position position="1"/>
    </location>
</feature>
<dbReference type="InterPro" id="IPR036397">
    <property type="entry name" value="RNaseH_sf"/>
</dbReference>
<evidence type="ECO:0000256" key="5">
    <source>
        <dbReference type="ARBA" id="ARBA00022801"/>
    </source>
</evidence>
<dbReference type="PANTHER" id="PTHR41694">
    <property type="entry name" value="ENDOGENOUS RETROVIRUS GROUP K MEMBER POL PROTEIN"/>
    <property type="match status" value="1"/>
</dbReference>
<dbReference type="InterPro" id="IPR012337">
    <property type="entry name" value="RNaseH-like_sf"/>
</dbReference>
<keyword evidence="9" id="KW-1185">Reference proteome</keyword>
<dbReference type="GO" id="GO:0035613">
    <property type="term" value="F:RNA stem-loop binding"/>
    <property type="evidence" value="ECO:0007669"/>
    <property type="project" value="TreeGrafter"/>
</dbReference>
<evidence type="ECO:0000256" key="6">
    <source>
        <dbReference type="ARBA" id="ARBA00022918"/>
    </source>
</evidence>
<organism evidence="8 9">
    <name type="scientific">Spizaetus tyrannus</name>
    <name type="common">black hawk-eagle</name>
    <dbReference type="NCBI Taxonomy" id="252798"/>
    <lineage>
        <taxon>Eukaryota</taxon>
        <taxon>Metazoa</taxon>
        <taxon>Chordata</taxon>
        <taxon>Craniata</taxon>
        <taxon>Vertebrata</taxon>
        <taxon>Euteleostomi</taxon>
        <taxon>Archelosauria</taxon>
        <taxon>Archosauria</taxon>
        <taxon>Dinosauria</taxon>
        <taxon>Saurischia</taxon>
        <taxon>Theropoda</taxon>
        <taxon>Coelurosauria</taxon>
        <taxon>Aves</taxon>
        <taxon>Neognathae</taxon>
        <taxon>Neoaves</taxon>
        <taxon>Telluraves</taxon>
        <taxon>Accipitrimorphae</taxon>
        <taxon>Accipitriformes</taxon>
        <taxon>Accipitridae</taxon>
        <taxon>Accipitrinae</taxon>
        <taxon>Spizaetus</taxon>
    </lineage>
</organism>
<keyword evidence="1" id="KW-0808">Transferase</keyword>
<dbReference type="InterPro" id="IPR001584">
    <property type="entry name" value="Integrase_cat-core"/>
</dbReference>
<feature type="domain" description="Integrase catalytic" evidence="7">
    <location>
        <begin position="1"/>
        <end position="64"/>
    </location>
</feature>
<keyword evidence="3" id="KW-0540">Nuclease</keyword>
<evidence type="ECO:0000256" key="1">
    <source>
        <dbReference type="ARBA" id="ARBA00022679"/>
    </source>
</evidence>
<dbReference type="PROSITE" id="PS50994">
    <property type="entry name" value="INTEGRASE"/>
    <property type="match status" value="1"/>
</dbReference>
<accession>A0A7L0CB15</accession>
<keyword evidence="6" id="KW-0695">RNA-directed DNA polymerase</keyword>
<keyword evidence="5" id="KW-0378">Hydrolase</keyword>
<evidence type="ECO:0000313" key="8">
    <source>
        <dbReference type="EMBL" id="NXJ56156.1"/>
    </source>
</evidence>
<dbReference type="Proteomes" id="UP000519115">
    <property type="component" value="Unassembled WGS sequence"/>
</dbReference>
<evidence type="ECO:0000256" key="3">
    <source>
        <dbReference type="ARBA" id="ARBA00022722"/>
    </source>
</evidence>
<dbReference type="AlphaFoldDB" id="A0A7L0CB15"/>
<evidence type="ECO:0000256" key="4">
    <source>
        <dbReference type="ARBA" id="ARBA00022759"/>
    </source>
</evidence>
<feature type="non-terminal residue" evidence="8">
    <location>
        <position position="64"/>
    </location>
</feature>
<evidence type="ECO:0000256" key="2">
    <source>
        <dbReference type="ARBA" id="ARBA00022695"/>
    </source>
</evidence>
<dbReference type="GO" id="GO:0015074">
    <property type="term" value="P:DNA integration"/>
    <property type="evidence" value="ECO:0007669"/>
    <property type="project" value="InterPro"/>
</dbReference>
<reference evidence="8 9" key="1">
    <citation type="submission" date="2019-09" db="EMBL/GenBank/DDBJ databases">
        <title>Bird 10,000 Genomes (B10K) Project - Family phase.</title>
        <authorList>
            <person name="Zhang G."/>
        </authorList>
    </citation>
    <scope>NUCLEOTIDE SEQUENCE [LARGE SCALE GENOMIC DNA]</scope>
    <source>
        <strain evidence="8">B10K-DU-007-42</strain>
        <tissue evidence="8">Muscle</tissue>
    </source>
</reference>
<gene>
    <name evidence="8" type="primary">Ervk18_1</name>
    <name evidence="8" type="ORF">SPITYR_R15959</name>
</gene>